<keyword evidence="2 4" id="KW-0378">Hydrolase</keyword>
<dbReference type="SUPFAM" id="SSF56784">
    <property type="entry name" value="HAD-like"/>
    <property type="match status" value="1"/>
</dbReference>
<dbReference type="Pfam" id="PF00702">
    <property type="entry name" value="Hydrolase"/>
    <property type="match status" value="1"/>
</dbReference>
<dbReference type="InterPro" id="IPR036412">
    <property type="entry name" value="HAD-like_sf"/>
</dbReference>
<dbReference type="InterPro" id="IPR051400">
    <property type="entry name" value="HAD-like_hydrolase"/>
</dbReference>
<accession>A0ABR6KII6</accession>
<protein>
    <submittedName>
        <fullName evidence="4">Hydrolase of the HAD superfamily</fullName>
    </submittedName>
</protein>
<keyword evidence="5" id="KW-1185">Reference proteome</keyword>
<dbReference type="Gene3D" id="1.10.150.520">
    <property type="match status" value="1"/>
</dbReference>
<dbReference type="Gene3D" id="3.40.50.1000">
    <property type="entry name" value="HAD superfamily/HAD-like"/>
    <property type="match status" value="1"/>
</dbReference>
<dbReference type="PANTHER" id="PTHR46470">
    <property type="entry name" value="N-ACYLNEURAMINATE-9-PHOSPHATASE"/>
    <property type="match status" value="1"/>
</dbReference>
<evidence type="ECO:0000256" key="1">
    <source>
        <dbReference type="ARBA" id="ARBA00022723"/>
    </source>
</evidence>
<evidence type="ECO:0000313" key="5">
    <source>
        <dbReference type="Proteomes" id="UP000533637"/>
    </source>
</evidence>
<evidence type="ECO:0000256" key="2">
    <source>
        <dbReference type="ARBA" id="ARBA00022801"/>
    </source>
</evidence>
<dbReference type="RefSeq" id="WP_183669557.1">
    <property type="nucleotide sequence ID" value="NZ_BMPB01000003.1"/>
</dbReference>
<name>A0ABR6KII6_9BACT</name>
<dbReference type="PANTHER" id="PTHR46470:SF2">
    <property type="entry name" value="GLYCERALDEHYDE 3-PHOSPHATE PHOSPHATASE"/>
    <property type="match status" value="1"/>
</dbReference>
<dbReference type="GO" id="GO:0016787">
    <property type="term" value="F:hydrolase activity"/>
    <property type="evidence" value="ECO:0007669"/>
    <property type="project" value="UniProtKB-KW"/>
</dbReference>
<reference evidence="4 5" key="1">
    <citation type="submission" date="2020-08" db="EMBL/GenBank/DDBJ databases">
        <title>Genomic Encyclopedia of Type Strains, Phase IV (KMG-IV): sequencing the most valuable type-strain genomes for metagenomic binning, comparative biology and taxonomic classification.</title>
        <authorList>
            <person name="Goeker M."/>
        </authorList>
    </citation>
    <scope>NUCLEOTIDE SEQUENCE [LARGE SCALE GENOMIC DNA]</scope>
    <source>
        <strain evidence="4 5">DSM 102983</strain>
    </source>
</reference>
<dbReference type="EMBL" id="JACHOC010000002">
    <property type="protein sequence ID" value="MBB4621324.1"/>
    <property type="molecule type" value="Genomic_DNA"/>
</dbReference>
<keyword evidence="1" id="KW-0479">Metal-binding</keyword>
<dbReference type="Proteomes" id="UP000533637">
    <property type="component" value="Unassembled WGS sequence"/>
</dbReference>
<dbReference type="InterPro" id="IPR023214">
    <property type="entry name" value="HAD_sf"/>
</dbReference>
<sequence>MKNKIFVFDLDDTLYKEIDFLYSAYREIARWVELKFSLKDIYSFMLRAYENKSDVFSLLIRTYDLPLTKDDLLDMYRLHFPVICLDGDTEGVLNVLSLNYRLGMITDGRSITQRNKYRALELDRFIDDNDLIISEEFGSEKLSEKNFLFFQDKYINADFFYIGDNLRKDFITPNRLGWTTICLLDDGRNIHSQDFSCPEIYLPQLAINTLKDLLSLPGKNEDILITKNNYE</sequence>
<organism evidence="4 5">
    <name type="scientific">Parabacteroides faecis</name>
    <dbReference type="NCBI Taxonomy" id="1217282"/>
    <lineage>
        <taxon>Bacteria</taxon>
        <taxon>Pseudomonadati</taxon>
        <taxon>Bacteroidota</taxon>
        <taxon>Bacteroidia</taxon>
        <taxon>Bacteroidales</taxon>
        <taxon>Tannerellaceae</taxon>
        <taxon>Parabacteroides</taxon>
    </lineage>
</organism>
<proteinExistence type="predicted"/>
<evidence type="ECO:0000256" key="3">
    <source>
        <dbReference type="ARBA" id="ARBA00022842"/>
    </source>
</evidence>
<keyword evidence="3" id="KW-0460">Magnesium</keyword>
<gene>
    <name evidence="4" type="ORF">GGQ57_001218</name>
</gene>
<evidence type="ECO:0000313" key="4">
    <source>
        <dbReference type="EMBL" id="MBB4621324.1"/>
    </source>
</evidence>
<comment type="caution">
    <text evidence="4">The sequence shown here is derived from an EMBL/GenBank/DDBJ whole genome shotgun (WGS) entry which is preliminary data.</text>
</comment>